<dbReference type="InterPro" id="IPR015422">
    <property type="entry name" value="PyrdxlP-dep_Trfase_small"/>
</dbReference>
<keyword evidence="2 3" id="KW-0663">Pyridoxal phosphate</keyword>
<comment type="similarity">
    <text evidence="3">Belongs to the class-III pyridoxal-phosphate-dependent aminotransferase family.</text>
</comment>
<name>A0ABR9CTK8_9HYPH</name>
<reference evidence="4 5" key="2">
    <citation type="journal article" date="2021" name="Int. J. Syst. Evol. Microbiol.">
        <title>Roseibium litorale sp. nov., isolated from a tidal flat sediment and proposal for the reclassification of Labrenzia polysiphoniae as Roseibium polysiphoniae comb. nov.</title>
        <authorList>
            <person name="Liu Y."/>
            <person name="Pei T."/>
            <person name="Du J."/>
            <person name="Chao M."/>
            <person name="Deng M.R."/>
            <person name="Zhu H."/>
        </authorList>
    </citation>
    <scope>NUCLEOTIDE SEQUENCE [LARGE SCALE GENOMIC DNA]</scope>
    <source>
        <strain evidence="4 5">4C16A</strain>
    </source>
</reference>
<proteinExistence type="inferred from homology"/>
<dbReference type="Gene3D" id="3.40.640.10">
    <property type="entry name" value="Type I PLP-dependent aspartate aminotransferase-like (Major domain)"/>
    <property type="match status" value="1"/>
</dbReference>
<comment type="caution">
    <text evidence="4">The sequence shown here is derived from an EMBL/GenBank/DDBJ whole genome shotgun (WGS) entry which is preliminary data.</text>
</comment>
<dbReference type="RefSeq" id="WP_192149795.1">
    <property type="nucleotide sequence ID" value="NZ_JACYXI010000014.1"/>
</dbReference>
<dbReference type="PANTHER" id="PTHR43713">
    <property type="entry name" value="GLUTAMATE-1-SEMIALDEHYDE 2,1-AMINOMUTASE"/>
    <property type="match status" value="1"/>
</dbReference>
<reference evidence="5" key="1">
    <citation type="submission" date="2020-09" db="EMBL/GenBank/DDBJ databases">
        <title>The genome sequence of strain Labrenzia suaedae 4C16A.</title>
        <authorList>
            <person name="Liu Y."/>
        </authorList>
    </citation>
    <scope>NUCLEOTIDE SEQUENCE [LARGE SCALE GENOMIC DNA]</scope>
    <source>
        <strain evidence="5">4C16A</strain>
    </source>
</reference>
<dbReference type="Gene3D" id="3.90.1150.10">
    <property type="entry name" value="Aspartate Aminotransferase, domain 1"/>
    <property type="match status" value="1"/>
</dbReference>
<keyword evidence="5" id="KW-1185">Reference proteome</keyword>
<evidence type="ECO:0000313" key="4">
    <source>
        <dbReference type="EMBL" id="MBD8893622.1"/>
    </source>
</evidence>
<evidence type="ECO:0000256" key="3">
    <source>
        <dbReference type="RuleBase" id="RU003560"/>
    </source>
</evidence>
<dbReference type="EMBL" id="JACYXI010000014">
    <property type="protein sequence ID" value="MBD8893622.1"/>
    <property type="molecule type" value="Genomic_DNA"/>
</dbReference>
<keyword evidence="4" id="KW-0808">Transferase</keyword>
<accession>A0ABR9CTK8</accession>
<protein>
    <submittedName>
        <fullName evidence="4">Aminotransferase class III-fold pyridoxal phosphate-dependent enzyme</fullName>
    </submittedName>
</protein>
<dbReference type="Pfam" id="PF00202">
    <property type="entry name" value="Aminotran_3"/>
    <property type="match status" value="1"/>
</dbReference>
<sequence length="424" mass="45258">MSVTSKSGLAESLQAAIEGYRNRNPKSAAMLDRARAVMPGGNTRTSLWSDPFPLCIESAEGCRIRDVDGHEYIDFLGEFTAGIFGHTSPVLAEAVAQAHADGFGLSSHTPYEVAFAERIVERFPSMDRLRFANSGTEANMMAVMAAKLTTGRGKIAVFDGAYHGGFLSFGHGSSPVNAPFDYLLLPFNDAAAASTAFAAEGSEIAAVLVEPMQGAGGCRVADRAFLEVLRNLTQTHGAILIFDEVQTARMSYGGAQSIFGVIPDMTTIGKFFGGGMAFGAFGGRADIMDRFDPARPGALPHAGTFNNNRLTMAAGLAAIDTYLTADKLTALYQTGEDLQAAIKDIFKRTGAPFKITGMGSIMNIHAEGTTPEEALTRQKLLRFRLLEDGYFIADRGLIAVSQAIEEKHIEGFLQSLEKVAATCP</sequence>
<comment type="cofactor">
    <cofactor evidence="1">
        <name>pyridoxal 5'-phosphate</name>
        <dbReference type="ChEBI" id="CHEBI:597326"/>
    </cofactor>
</comment>
<dbReference type="InterPro" id="IPR015421">
    <property type="entry name" value="PyrdxlP-dep_Trfase_major"/>
</dbReference>
<organism evidence="4 5">
    <name type="scientific">Roseibium litorale</name>
    <dbReference type="NCBI Taxonomy" id="2803841"/>
    <lineage>
        <taxon>Bacteria</taxon>
        <taxon>Pseudomonadati</taxon>
        <taxon>Pseudomonadota</taxon>
        <taxon>Alphaproteobacteria</taxon>
        <taxon>Hyphomicrobiales</taxon>
        <taxon>Stappiaceae</taxon>
        <taxon>Roseibium</taxon>
    </lineage>
</organism>
<gene>
    <name evidence="4" type="ORF">IG616_18905</name>
</gene>
<evidence type="ECO:0000256" key="2">
    <source>
        <dbReference type="ARBA" id="ARBA00022898"/>
    </source>
</evidence>
<dbReference type="SUPFAM" id="SSF53383">
    <property type="entry name" value="PLP-dependent transferases"/>
    <property type="match status" value="1"/>
</dbReference>
<evidence type="ECO:0000313" key="5">
    <source>
        <dbReference type="Proteomes" id="UP000632063"/>
    </source>
</evidence>
<keyword evidence="4" id="KW-0032">Aminotransferase</keyword>
<dbReference type="InterPro" id="IPR005814">
    <property type="entry name" value="Aminotrans_3"/>
</dbReference>
<dbReference type="InterPro" id="IPR015424">
    <property type="entry name" value="PyrdxlP-dep_Trfase"/>
</dbReference>
<dbReference type="GO" id="GO:0008483">
    <property type="term" value="F:transaminase activity"/>
    <property type="evidence" value="ECO:0007669"/>
    <property type="project" value="UniProtKB-KW"/>
</dbReference>
<evidence type="ECO:0000256" key="1">
    <source>
        <dbReference type="ARBA" id="ARBA00001933"/>
    </source>
</evidence>
<dbReference type="PANTHER" id="PTHR43713:SF3">
    <property type="entry name" value="GLUTAMATE-1-SEMIALDEHYDE 2,1-AMINOMUTASE 1, CHLOROPLASTIC-RELATED"/>
    <property type="match status" value="1"/>
</dbReference>
<dbReference type="Proteomes" id="UP000632063">
    <property type="component" value="Unassembled WGS sequence"/>
</dbReference>